<comment type="caution">
    <text evidence="3">The sequence shown here is derived from an EMBL/GenBank/DDBJ whole genome shotgun (WGS) entry which is preliminary data.</text>
</comment>
<protein>
    <submittedName>
        <fullName evidence="3">Uncharacterized protein</fullName>
    </submittedName>
</protein>
<dbReference type="AlphaFoldDB" id="A0A939BYP1"/>
<dbReference type="EMBL" id="JAERWK010000010">
    <property type="protein sequence ID" value="MBM9467290.1"/>
    <property type="molecule type" value="Genomic_DNA"/>
</dbReference>
<gene>
    <name evidence="3" type="ORF">JL106_08360</name>
</gene>
<proteinExistence type="predicted"/>
<accession>A0A939BYP1</accession>
<dbReference type="Proteomes" id="UP000663792">
    <property type="component" value="Unassembled WGS sequence"/>
</dbReference>
<sequence>MRRSIRAFGVAVAVLVTVLTGCSSSDDAATTVTVTAETTGGPAPQSVDACRTFSNASAGADPVIEMWASDPIAETAPTAHLSWVLIRNNMDEMPADFALDAEPEVSAPLRKFKDAADAEPLLVKDYEAWIPWVSDTYREAKTACQAIGIETLPSADVDPTALSLSAEAAMSSAQEGLERWAAEQEAARVAAEQEAARIAAEQAAAEAAAEAQRQAEAEAVAEAQRQADEEAAAAEEAERRSQEDAGSIGPQIVMTSPRGYSCYDDDVCRWPDGSQVPNYQRCGLACGEPPTSGDLQSQYMEEQAGQEWQEPNYGE</sequence>
<name>A0A939BYP1_9ACTN</name>
<feature type="signal peptide" evidence="2">
    <location>
        <begin position="1"/>
        <end position="28"/>
    </location>
</feature>
<feature type="region of interest" description="Disordered" evidence="1">
    <location>
        <begin position="209"/>
        <end position="256"/>
    </location>
</feature>
<reference evidence="3" key="1">
    <citation type="submission" date="2021-01" db="EMBL/GenBank/DDBJ databases">
        <title>YIM 132084 draft genome.</title>
        <authorList>
            <person name="An D."/>
        </authorList>
    </citation>
    <scope>NUCLEOTIDE SEQUENCE</scope>
    <source>
        <strain evidence="3">YIM 132084</strain>
    </source>
</reference>
<dbReference type="PROSITE" id="PS51257">
    <property type="entry name" value="PROKAR_LIPOPROTEIN"/>
    <property type="match status" value="1"/>
</dbReference>
<feature type="region of interest" description="Disordered" evidence="1">
    <location>
        <begin position="290"/>
        <end position="315"/>
    </location>
</feature>
<feature type="compositionally biased region" description="Low complexity" evidence="1">
    <location>
        <begin position="209"/>
        <end position="224"/>
    </location>
</feature>
<organism evidence="3 4">
    <name type="scientific">Nakamurella leprariae</name>
    <dbReference type="NCBI Taxonomy" id="2803911"/>
    <lineage>
        <taxon>Bacteria</taxon>
        <taxon>Bacillati</taxon>
        <taxon>Actinomycetota</taxon>
        <taxon>Actinomycetes</taxon>
        <taxon>Nakamurellales</taxon>
        <taxon>Nakamurellaceae</taxon>
        <taxon>Nakamurella</taxon>
    </lineage>
</organism>
<evidence type="ECO:0000313" key="4">
    <source>
        <dbReference type="Proteomes" id="UP000663792"/>
    </source>
</evidence>
<feature type="chain" id="PRO_5037013278" evidence="2">
    <location>
        <begin position="29"/>
        <end position="315"/>
    </location>
</feature>
<evidence type="ECO:0000256" key="2">
    <source>
        <dbReference type="SAM" id="SignalP"/>
    </source>
</evidence>
<evidence type="ECO:0000313" key="3">
    <source>
        <dbReference type="EMBL" id="MBM9467290.1"/>
    </source>
</evidence>
<keyword evidence="4" id="KW-1185">Reference proteome</keyword>
<dbReference type="RefSeq" id="WP_205260246.1">
    <property type="nucleotide sequence ID" value="NZ_JAERWK010000010.1"/>
</dbReference>
<evidence type="ECO:0000256" key="1">
    <source>
        <dbReference type="SAM" id="MobiDB-lite"/>
    </source>
</evidence>
<keyword evidence="2" id="KW-0732">Signal</keyword>